<organism evidence="1 2">
    <name type="scientific">Nocardia rhizosphaerae</name>
    <dbReference type="NCBI Taxonomy" id="1691571"/>
    <lineage>
        <taxon>Bacteria</taxon>
        <taxon>Bacillati</taxon>
        <taxon>Actinomycetota</taxon>
        <taxon>Actinomycetes</taxon>
        <taxon>Mycobacteriales</taxon>
        <taxon>Nocardiaceae</taxon>
        <taxon>Nocardia</taxon>
    </lineage>
</organism>
<evidence type="ECO:0000313" key="2">
    <source>
        <dbReference type="Proteomes" id="UP001595767"/>
    </source>
</evidence>
<accession>A0ABV8L0C5</accession>
<dbReference type="RefSeq" id="WP_378546121.1">
    <property type="nucleotide sequence ID" value="NZ_JBHSBA010000003.1"/>
</dbReference>
<proteinExistence type="predicted"/>
<dbReference type="Proteomes" id="UP001595767">
    <property type="component" value="Unassembled WGS sequence"/>
</dbReference>
<name>A0ABV8L0C5_9NOCA</name>
<sequence length="123" mass="13499">MEEITRNATTEDQPLRLTFLGKNTQNGGSPTLFATNRGTYVVQSWKVKGHDDRVEIPHRLLAHTRPGTSVGTPLEDTGRGTFILTGTPVTDVEALAQMNTPDHETSIEVPVGQEIWIHAATPR</sequence>
<gene>
    <name evidence="1" type="ORF">ACFOW8_05065</name>
</gene>
<evidence type="ECO:0000313" key="1">
    <source>
        <dbReference type="EMBL" id="MFC4124292.1"/>
    </source>
</evidence>
<reference evidence="2" key="1">
    <citation type="journal article" date="2019" name="Int. J. Syst. Evol. Microbiol.">
        <title>The Global Catalogue of Microorganisms (GCM) 10K type strain sequencing project: providing services to taxonomists for standard genome sequencing and annotation.</title>
        <authorList>
            <consortium name="The Broad Institute Genomics Platform"/>
            <consortium name="The Broad Institute Genome Sequencing Center for Infectious Disease"/>
            <person name="Wu L."/>
            <person name="Ma J."/>
        </authorList>
    </citation>
    <scope>NUCLEOTIDE SEQUENCE [LARGE SCALE GENOMIC DNA]</scope>
    <source>
        <strain evidence="2">CGMCC 4.7204</strain>
    </source>
</reference>
<comment type="caution">
    <text evidence="1">The sequence shown here is derived from an EMBL/GenBank/DDBJ whole genome shotgun (WGS) entry which is preliminary data.</text>
</comment>
<protein>
    <submittedName>
        <fullName evidence="1">Uncharacterized protein</fullName>
    </submittedName>
</protein>
<dbReference type="EMBL" id="JBHSBA010000003">
    <property type="protein sequence ID" value="MFC4124292.1"/>
    <property type="molecule type" value="Genomic_DNA"/>
</dbReference>
<keyword evidence="2" id="KW-1185">Reference proteome</keyword>